<dbReference type="Pfam" id="PF03725">
    <property type="entry name" value="RNase_PH_C"/>
    <property type="match status" value="2"/>
</dbReference>
<evidence type="ECO:0000256" key="8">
    <source>
        <dbReference type="HAMAP-Rule" id="MF_01595"/>
    </source>
</evidence>
<dbReference type="FunFam" id="2.40.50.140:FF:000189">
    <property type="entry name" value="Polyribonucleotide nucleotidyltransferase, putative"/>
    <property type="match status" value="1"/>
</dbReference>
<keyword evidence="6 8" id="KW-0460">Magnesium</keyword>
<dbReference type="SUPFAM" id="SSF54791">
    <property type="entry name" value="Eukaryotic type KH-domain (KH-domain type I)"/>
    <property type="match status" value="1"/>
</dbReference>
<dbReference type="GO" id="GO:0003723">
    <property type="term" value="F:RNA binding"/>
    <property type="evidence" value="ECO:0007669"/>
    <property type="project" value="UniProtKB-UniRule"/>
</dbReference>
<dbReference type="RefSeq" id="WP_128500921.1">
    <property type="nucleotide sequence ID" value="NZ_CP035107.1"/>
</dbReference>
<dbReference type="InterPro" id="IPR020568">
    <property type="entry name" value="Ribosomal_Su5_D2-typ_SF"/>
</dbReference>
<dbReference type="InterPro" id="IPR012340">
    <property type="entry name" value="NA-bd_OB-fold"/>
</dbReference>
<dbReference type="Pfam" id="PF00575">
    <property type="entry name" value="S1"/>
    <property type="match status" value="1"/>
</dbReference>
<comment type="function">
    <text evidence="8">Involved in mRNA degradation. Catalyzes the phosphorolysis of single-stranded polyribonucleotides processively in the 3'- to 5'-direction.</text>
</comment>
<dbReference type="PROSITE" id="PS50084">
    <property type="entry name" value="KH_TYPE_1"/>
    <property type="match status" value="1"/>
</dbReference>
<evidence type="ECO:0000256" key="3">
    <source>
        <dbReference type="ARBA" id="ARBA00022679"/>
    </source>
</evidence>
<evidence type="ECO:0000256" key="7">
    <source>
        <dbReference type="ARBA" id="ARBA00022884"/>
    </source>
</evidence>
<evidence type="ECO:0000256" key="4">
    <source>
        <dbReference type="ARBA" id="ARBA00022695"/>
    </source>
</evidence>
<dbReference type="SUPFAM" id="SSF55666">
    <property type="entry name" value="Ribonuclease PH domain 2-like"/>
    <property type="match status" value="2"/>
</dbReference>
<accession>A0A410JQJ6</accession>
<evidence type="ECO:0000259" key="9">
    <source>
        <dbReference type="PROSITE" id="PS50126"/>
    </source>
</evidence>
<organism evidence="10 11">
    <name type="scientific">Ornithobacterium rhinotracheale</name>
    <dbReference type="NCBI Taxonomy" id="28251"/>
    <lineage>
        <taxon>Bacteria</taxon>
        <taxon>Pseudomonadati</taxon>
        <taxon>Bacteroidota</taxon>
        <taxon>Flavobacteriia</taxon>
        <taxon>Flavobacteriales</taxon>
        <taxon>Weeksellaceae</taxon>
        <taxon>Ornithobacterium</taxon>
    </lineage>
</organism>
<dbReference type="FunFam" id="3.30.230.70:FF:000002">
    <property type="entry name" value="Polyribonucleotide nucleotidyltransferase"/>
    <property type="match status" value="1"/>
</dbReference>
<evidence type="ECO:0000313" key="11">
    <source>
        <dbReference type="Proteomes" id="UP000287701"/>
    </source>
</evidence>
<dbReference type="FunFam" id="3.30.230.70:FF:000001">
    <property type="entry name" value="Polyribonucleotide nucleotidyltransferase"/>
    <property type="match status" value="1"/>
</dbReference>
<comment type="subcellular location">
    <subcellularLocation>
        <location evidence="8">Cytoplasm</location>
    </subcellularLocation>
</comment>
<keyword evidence="5 8" id="KW-0479">Metal-binding</keyword>
<keyword evidence="7 8" id="KW-0694">RNA-binding</keyword>
<evidence type="ECO:0000256" key="2">
    <source>
        <dbReference type="ARBA" id="ARBA00022490"/>
    </source>
</evidence>
<dbReference type="SUPFAM" id="SSF50249">
    <property type="entry name" value="Nucleic acid-binding proteins"/>
    <property type="match status" value="1"/>
</dbReference>
<dbReference type="OrthoDB" id="9804305at2"/>
<dbReference type="GO" id="GO:0005829">
    <property type="term" value="C:cytosol"/>
    <property type="evidence" value="ECO:0007669"/>
    <property type="project" value="TreeGrafter"/>
</dbReference>
<proteinExistence type="inferred from homology"/>
<dbReference type="CDD" id="cd11364">
    <property type="entry name" value="RNase_PH_PNPase_2"/>
    <property type="match status" value="1"/>
</dbReference>
<evidence type="ECO:0000256" key="1">
    <source>
        <dbReference type="ARBA" id="ARBA00007404"/>
    </source>
</evidence>
<keyword evidence="2 8" id="KW-0963">Cytoplasm</keyword>
<dbReference type="InterPro" id="IPR004088">
    <property type="entry name" value="KH_dom_type_1"/>
</dbReference>
<dbReference type="SMART" id="SM00316">
    <property type="entry name" value="S1"/>
    <property type="match status" value="1"/>
</dbReference>
<dbReference type="Pfam" id="PF00013">
    <property type="entry name" value="KH_1"/>
    <property type="match status" value="1"/>
</dbReference>
<dbReference type="InterPro" id="IPR015848">
    <property type="entry name" value="PNPase_PH_RNA-bd_bac/org-type"/>
</dbReference>
<comment type="cofactor">
    <cofactor evidence="8">
        <name>Mg(2+)</name>
        <dbReference type="ChEBI" id="CHEBI:18420"/>
    </cofactor>
</comment>
<feature type="binding site" evidence="8">
    <location>
        <position position="497"/>
    </location>
    <ligand>
        <name>Mg(2+)</name>
        <dbReference type="ChEBI" id="CHEBI:18420"/>
    </ligand>
</feature>
<keyword evidence="3 8" id="KW-0808">Transferase</keyword>
<dbReference type="PROSITE" id="PS50126">
    <property type="entry name" value="S1"/>
    <property type="match status" value="1"/>
</dbReference>
<sequence length="709" mass="78829">MNYQEFTEEIRLKDGRSITLSTGKLAKQADGAVVVKMGGTMLLATVVGAKEAKEGVDFMPLTVEYREKFSAAGKIPGGFIKREGRPTDEEILTMRLVDRVMRPLFPKDYHAEVQVIISVISYDGTVIPDSLAGLAASTAMALTDIPFKSLISEVRVVRVDGELLINPDLETLKKADLDIMVGASKDSVVMVEGEMNEISEKEMIEAIKFAHEAIKEQIDAQERLAEKVGKSFPKREYCHEVNDEALEQRIHDELYQKLYDVAKEPSDKHERAEKFDALLAEFKAQFREEELEEKETLIDKYFGDTKKEAVRQMILDENLRLDGRNPKEIRPIWSEVDYLPATHGSSIFTRGETQALSTVTLGSSLDVDRIDSIVEEYDKKFYLHYNFPPFSTGEARPIRGTSRREVGHGNLAERALKKMIPEDNPYTIRLVSEILESNGSSSMATVCAGTLALMDAGIKIKKPVSGIAMGLITDTESGKWTVLSDILGDEDHLGDMDFKVTGTRDGITACQMDIKIAGLSYEILEKALMQAHEGRMHILDKILETIPEPNENYKPTAPKIVTLRIKGDFIGAVIGPGGKVIQELQAETGTTISIEEDGDFGVVEISGVDQDGIDAAVQRIKDITFEPEIGGIYKGTVVSIKPFGAFVQLRKGVEGLVHISELEWSRVNDVEDVVKVGDEIEVKYLENDKKTGKMRLSRKVLLPKPEKKD</sequence>
<dbReference type="InterPro" id="IPR027408">
    <property type="entry name" value="PNPase/RNase_PH_dom_sf"/>
</dbReference>
<dbReference type="InterPro" id="IPR004087">
    <property type="entry name" value="KH_dom"/>
</dbReference>
<dbReference type="InterPro" id="IPR036345">
    <property type="entry name" value="ExoRNase_PH_dom2_sf"/>
</dbReference>
<dbReference type="Pfam" id="PF03726">
    <property type="entry name" value="PNPase"/>
    <property type="match status" value="1"/>
</dbReference>
<comment type="catalytic activity">
    <reaction evidence="8">
        <text>RNA(n+1) + phosphate = RNA(n) + a ribonucleoside 5'-diphosphate</text>
        <dbReference type="Rhea" id="RHEA:22096"/>
        <dbReference type="Rhea" id="RHEA-COMP:14527"/>
        <dbReference type="Rhea" id="RHEA-COMP:17342"/>
        <dbReference type="ChEBI" id="CHEBI:43474"/>
        <dbReference type="ChEBI" id="CHEBI:57930"/>
        <dbReference type="ChEBI" id="CHEBI:140395"/>
        <dbReference type="EC" id="2.7.7.8"/>
    </reaction>
</comment>
<dbReference type="NCBIfam" id="NF008805">
    <property type="entry name" value="PRK11824.1"/>
    <property type="match status" value="1"/>
</dbReference>
<evidence type="ECO:0000256" key="6">
    <source>
        <dbReference type="ARBA" id="ARBA00022842"/>
    </source>
</evidence>
<dbReference type="Gene3D" id="3.30.1370.10">
    <property type="entry name" value="K Homology domain, type 1"/>
    <property type="match status" value="1"/>
</dbReference>
<dbReference type="AlphaFoldDB" id="A0A410JQJ6"/>
<dbReference type="InterPro" id="IPR003029">
    <property type="entry name" value="S1_domain"/>
</dbReference>
<dbReference type="PIRSF" id="PIRSF005499">
    <property type="entry name" value="PNPase"/>
    <property type="match status" value="1"/>
</dbReference>
<dbReference type="GO" id="GO:0004654">
    <property type="term" value="F:polyribonucleotide nucleotidyltransferase activity"/>
    <property type="evidence" value="ECO:0007669"/>
    <property type="project" value="UniProtKB-UniRule"/>
</dbReference>
<dbReference type="InterPro" id="IPR001247">
    <property type="entry name" value="ExoRNase_PH_dom1"/>
</dbReference>
<dbReference type="HAMAP" id="MF_01595">
    <property type="entry name" value="PNPase"/>
    <property type="match status" value="1"/>
</dbReference>
<dbReference type="SUPFAM" id="SSF54211">
    <property type="entry name" value="Ribosomal protein S5 domain 2-like"/>
    <property type="match status" value="2"/>
</dbReference>
<dbReference type="Proteomes" id="UP000287701">
    <property type="component" value="Chromosome"/>
</dbReference>
<evidence type="ECO:0000256" key="5">
    <source>
        <dbReference type="ARBA" id="ARBA00022723"/>
    </source>
</evidence>
<evidence type="ECO:0000313" key="10">
    <source>
        <dbReference type="EMBL" id="QAR30430.1"/>
    </source>
</evidence>
<dbReference type="EC" id="2.7.7.8" evidence="8"/>
<dbReference type="GO" id="GO:0006396">
    <property type="term" value="P:RNA processing"/>
    <property type="evidence" value="ECO:0007669"/>
    <property type="project" value="InterPro"/>
</dbReference>
<dbReference type="CDD" id="cd04472">
    <property type="entry name" value="S1_PNPase"/>
    <property type="match status" value="1"/>
</dbReference>
<dbReference type="GO" id="GO:0006402">
    <property type="term" value="P:mRNA catabolic process"/>
    <property type="evidence" value="ECO:0007669"/>
    <property type="project" value="UniProtKB-UniRule"/>
</dbReference>
<feature type="binding site" evidence="8">
    <location>
        <position position="491"/>
    </location>
    <ligand>
        <name>Mg(2+)</name>
        <dbReference type="ChEBI" id="CHEBI:18420"/>
    </ligand>
</feature>
<protein>
    <recommendedName>
        <fullName evidence="8">Polyribonucleotide nucleotidyltransferase</fullName>
        <ecNumber evidence="8">2.7.7.8</ecNumber>
    </recommendedName>
    <alternativeName>
        <fullName evidence="8">Polynucleotide phosphorylase</fullName>
        <shortName evidence="8">PNPase</shortName>
    </alternativeName>
</protein>
<dbReference type="PANTHER" id="PTHR11252">
    <property type="entry name" value="POLYRIBONUCLEOTIDE NUCLEOTIDYLTRANSFERASE"/>
    <property type="match status" value="1"/>
</dbReference>
<dbReference type="Pfam" id="PF01138">
    <property type="entry name" value="RNase_PH"/>
    <property type="match status" value="2"/>
</dbReference>
<dbReference type="CDD" id="cd02393">
    <property type="entry name" value="KH-I_PNPase"/>
    <property type="match status" value="1"/>
</dbReference>
<dbReference type="Gene3D" id="3.30.230.70">
    <property type="entry name" value="GHMP Kinase, N-terminal domain"/>
    <property type="match status" value="2"/>
</dbReference>
<dbReference type="CDD" id="cd11363">
    <property type="entry name" value="RNase_PH_PNPase_1"/>
    <property type="match status" value="1"/>
</dbReference>
<dbReference type="NCBIfam" id="TIGR03591">
    <property type="entry name" value="polynuc_phos"/>
    <property type="match status" value="1"/>
</dbReference>
<dbReference type="InterPro" id="IPR012162">
    <property type="entry name" value="PNPase"/>
</dbReference>
<dbReference type="GO" id="GO:0000287">
    <property type="term" value="F:magnesium ion binding"/>
    <property type="evidence" value="ECO:0007669"/>
    <property type="project" value="UniProtKB-UniRule"/>
</dbReference>
<feature type="domain" description="S1 motif" evidence="9">
    <location>
        <begin position="630"/>
        <end position="699"/>
    </location>
</feature>
<reference evidence="10 11" key="1">
    <citation type="submission" date="2019-01" db="EMBL/GenBank/DDBJ databases">
        <title>Whole Genome of Ornithobacterium rhinotracheale FARPER-174b.</title>
        <authorList>
            <person name="Tataje-Lavanda L.A."/>
            <person name="Montalvan A."/>
            <person name="Montesinos R."/>
            <person name="Zimic M."/>
            <person name="Fernandez-Sanchez M."/>
            <person name="Fernandez-Diaz M."/>
        </authorList>
    </citation>
    <scope>NUCLEOTIDE SEQUENCE [LARGE SCALE GENOMIC DNA]</scope>
    <source>
        <strain evidence="10 11">FARPER-174b</strain>
    </source>
</reference>
<dbReference type="SUPFAM" id="SSF46915">
    <property type="entry name" value="Polynucleotide phosphorylase/guanosine pentaphosphate synthase (PNPase/GPSI), domain 3"/>
    <property type="match status" value="1"/>
</dbReference>
<dbReference type="Gene3D" id="2.40.50.140">
    <property type="entry name" value="Nucleic acid-binding proteins"/>
    <property type="match status" value="1"/>
</dbReference>
<dbReference type="InterPro" id="IPR036456">
    <property type="entry name" value="PNPase_PH_RNA-bd_sf"/>
</dbReference>
<keyword evidence="4 8" id="KW-0548">Nucleotidyltransferase</keyword>
<dbReference type="FunFam" id="3.30.1370.10:FF:000001">
    <property type="entry name" value="Polyribonucleotide nucleotidyltransferase"/>
    <property type="match status" value="1"/>
</dbReference>
<dbReference type="InterPro" id="IPR036612">
    <property type="entry name" value="KH_dom_type_1_sf"/>
</dbReference>
<name>A0A410JQJ6_ORNRH</name>
<dbReference type="InterPro" id="IPR015847">
    <property type="entry name" value="ExoRNase_PH_dom2"/>
</dbReference>
<dbReference type="PANTHER" id="PTHR11252:SF0">
    <property type="entry name" value="POLYRIBONUCLEOTIDE NUCLEOTIDYLTRANSFERASE 1, MITOCHONDRIAL"/>
    <property type="match status" value="1"/>
</dbReference>
<comment type="similarity">
    <text evidence="1 8">Belongs to the polyribonucleotide nucleotidyltransferase family.</text>
</comment>
<dbReference type="EMBL" id="CP035107">
    <property type="protein sequence ID" value="QAR30430.1"/>
    <property type="molecule type" value="Genomic_DNA"/>
</dbReference>
<dbReference type="GO" id="GO:0000175">
    <property type="term" value="F:3'-5'-RNA exonuclease activity"/>
    <property type="evidence" value="ECO:0007669"/>
    <property type="project" value="TreeGrafter"/>
</dbReference>
<gene>
    <name evidence="8" type="primary">pnp</name>
    <name evidence="10" type="ORF">EQP59_03205</name>
</gene>
<dbReference type="SMART" id="SM00322">
    <property type="entry name" value="KH"/>
    <property type="match status" value="1"/>
</dbReference>